<evidence type="ECO:0000256" key="1">
    <source>
        <dbReference type="ARBA" id="ARBA00009381"/>
    </source>
</evidence>
<dbReference type="InterPro" id="IPR029055">
    <property type="entry name" value="Ntn_hydrolases_N"/>
</dbReference>
<dbReference type="Pfam" id="PF01019">
    <property type="entry name" value="G_glu_transpept"/>
    <property type="match status" value="2"/>
</dbReference>
<evidence type="ECO:0000313" key="5">
    <source>
        <dbReference type="EMBL" id="MDA0166640.1"/>
    </source>
</evidence>
<dbReference type="SUPFAM" id="SSF56235">
    <property type="entry name" value="N-terminal nucleophile aminohydrolases (Ntn hydrolases)"/>
    <property type="match status" value="1"/>
</dbReference>
<proteinExistence type="inferred from homology"/>
<dbReference type="Gene3D" id="3.60.20.40">
    <property type="match status" value="1"/>
</dbReference>
<dbReference type="PRINTS" id="PR01210">
    <property type="entry name" value="GGTRANSPTASE"/>
</dbReference>
<accession>A0A9X3N436</accession>
<organism evidence="5 6">
    <name type="scientific">Solirubrobacter ginsenosidimutans</name>
    <dbReference type="NCBI Taxonomy" id="490573"/>
    <lineage>
        <taxon>Bacteria</taxon>
        <taxon>Bacillati</taxon>
        <taxon>Actinomycetota</taxon>
        <taxon>Thermoleophilia</taxon>
        <taxon>Solirubrobacterales</taxon>
        <taxon>Solirubrobacteraceae</taxon>
        <taxon>Solirubrobacter</taxon>
    </lineage>
</organism>
<dbReference type="AlphaFoldDB" id="A0A9X3N436"/>
<evidence type="ECO:0000256" key="4">
    <source>
        <dbReference type="ARBA" id="ARBA00023145"/>
    </source>
</evidence>
<gene>
    <name evidence="5" type="ORF">OM076_40640</name>
</gene>
<keyword evidence="4" id="KW-0865">Zymogen</keyword>
<dbReference type="GO" id="GO:0016787">
    <property type="term" value="F:hydrolase activity"/>
    <property type="evidence" value="ECO:0007669"/>
    <property type="project" value="UniProtKB-KW"/>
</dbReference>
<reference evidence="5" key="1">
    <citation type="submission" date="2022-10" db="EMBL/GenBank/DDBJ databases">
        <title>The WGS of Solirubrobacter ginsenosidimutans DSM 21036.</title>
        <authorList>
            <person name="Jiang Z."/>
        </authorList>
    </citation>
    <scope>NUCLEOTIDE SEQUENCE</scope>
    <source>
        <strain evidence="5">DSM 21036</strain>
    </source>
</reference>
<comment type="caution">
    <text evidence="5">The sequence shown here is derived from an EMBL/GenBank/DDBJ whole genome shotgun (WGS) entry which is preliminary data.</text>
</comment>
<evidence type="ECO:0000256" key="3">
    <source>
        <dbReference type="ARBA" id="ARBA00022801"/>
    </source>
</evidence>
<keyword evidence="5" id="KW-0012">Acyltransferase</keyword>
<keyword evidence="6" id="KW-1185">Reference proteome</keyword>
<dbReference type="GO" id="GO:0103068">
    <property type="term" value="F:leukotriene C4 gamma-glutamyl transferase activity"/>
    <property type="evidence" value="ECO:0007669"/>
    <property type="project" value="UniProtKB-EC"/>
</dbReference>
<dbReference type="PANTHER" id="PTHR43199">
    <property type="entry name" value="GLUTATHIONE HYDROLASE"/>
    <property type="match status" value="1"/>
</dbReference>
<name>A0A9X3N436_9ACTN</name>
<dbReference type="PANTHER" id="PTHR43199:SF1">
    <property type="entry name" value="GLUTATHIONE HYDROLASE PROENZYME"/>
    <property type="match status" value="1"/>
</dbReference>
<dbReference type="InterPro" id="IPR043137">
    <property type="entry name" value="GGT_ssub_C"/>
</dbReference>
<keyword evidence="3" id="KW-0378">Hydrolase</keyword>
<dbReference type="InterPro" id="IPR051792">
    <property type="entry name" value="GGT_bact"/>
</dbReference>
<evidence type="ECO:0000313" key="6">
    <source>
        <dbReference type="Proteomes" id="UP001149140"/>
    </source>
</evidence>
<dbReference type="EC" id="2.3.2.2" evidence="5"/>
<evidence type="ECO:0000256" key="2">
    <source>
        <dbReference type="ARBA" id="ARBA00022679"/>
    </source>
</evidence>
<comment type="similarity">
    <text evidence="1">Belongs to the gamma-glutamyltransferase family.</text>
</comment>
<sequence>MAERGVVAAGHPLTARAGADALRAGGNAVDAALAALMTSFMTEPLLTGLGAGGYMLVAPPGGEPVLLDFMVEASGHGAVADSRLPLDAVVIDFGDAVQVFHIGASSVGVYGVPAGIASAAARFGTMPLSELAAPAIAHARRGVEVNREQAILWEMLRPIAVATPESRARYCVDGQVPRFGDVVRDPDLADGIARLAADGAAPFYTGDIGAAVSEWVIARGGTLTREDLAGYETIAREPVRVRYHGREVLTNPPPSAGGLLIAYALAVLERTPGKPTSADLVAVMEAAQAERTPAFLDHLHEPGFLPEFMSSRLGSTTHVSVLDADGWACAVTTTNGEGSGIVVPGTGVHANNMMGEEDLSPAGWFTHPPGRRLPSMMAPTIVLDNGAPELVVGSAGSNRIRSAILQVIVNAIDHGMEAQAAVDAPRLHFEDGVVYAEPGIDGASLEAAGRSLAWFREPNLFFGGCQAVERHHETRAFSGGGDPRRGGAVVRA</sequence>
<dbReference type="EMBL" id="JAPDOD010000071">
    <property type="protein sequence ID" value="MDA0166640.1"/>
    <property type="molecule type" value="Genomic_DNA"/>
</dbReference>
<dbReference type="Proteomes" id="UP001149140">
    <property type="component" value="Unassembled WGS sequence"/>
</dbReference>
<dbReference type="Gene3D" id="1.10.246.130">
    <property type="match status" value="1"/>
</dbReference>
<dbReference type="RefSeq" id="WP_270045898.1">
    <property type="nucleotide sequence ID" value="NZ_JAPDOD010000071.1"/>
</dbReference>
<keyword evidence="2 5" id="KW-0808">Transferase</keyword>
<dbReference type="InterPro" id="IPR043138">
    <property type="entry name" value="GGT_lsub"/>
</dbReference>
<protein>
    <submittedName>
        <fullName evidence="5">Gamma-glutamyltransferase</fullName>
        <ecNumber evidence="5">2.3.2.2</ecNumber>
    </submittedName>
</protein>